<dbReference type="PANTHER" id="PTHR33755">
    <property type="entry name" value="TOXIN PARE1-RELATED"/>
    <property type="match status" value="1"/>
</dbReference>
<dbReference type="EMBL" id="BMZA01000001">
    <property type="protein sequence ID" value="GGY92504.1"/>
    <property type="molecule type" value="Genomic_DNA"/>
</dbReference>
<keyword evidence="2" id="KW-1277">Toxin-antitoxin system</keyword>
<organism evidence="3 4">
    <name type="scientific">Novosphingobium colocasiae</name>
    <dbReference type="NCBI Taxonomy" id="1256513"/>
    <lineage>
        <taxon>Bacteria</taxon>
        <taxon>Pseudomonadati</taxon>
        <taxon>Pseudomonadota</taxon>
        <taxon>Alphaproteobacteria</taxon>
        <taxon>Sphingomonadales</taxon>
        <taxon>Sphingomonadaceae</taxon>
        <taxon>Novosphingobium</taxon>
    </lineage>
</organism>
<accession>A0A918P9G8</accession>
<reference evidence="3" key="1">
    <citation type="journal article" date="2014" name="Int. J. Syst. Evol. Microbiol.">
        <title>Complete genome sequence of Corynebacterium casei LMG S-19264T (=DSM 44701T), isolated from a smear-ripened cheese.</title>
        <authorList>
            <consortium name="US DOE Joint Genome Institute (JGI-PGF)"/>
            <person name="Walter F."/>
            <person name="Albersmeier A."/>
            <person name="Kalinowski J."/>
            <person name="Ruckert C."/>
        </authorList>
    </citation>
    <scope>NUCLEOTIDE SEQUENCE</scope>
    <source>
        <strain evidence="3">KCTC 32255</strain>
    </source>
</reference>
<sequence>MTERRYAVEITRGAEDDLEEIHSYRMELRGGDDADALIDQFLAVIETLETFPERGAVPKELESTGIREFRQLLLGPYRLIYRVMDTRVIILVIVDGRRDVQTLLERRLLGRPA</sequence>
<keyword evidence="4" id="KW-1185">Reference proteome</keyword>
<evidence type="ECO:0000256" key="1">
    <source>
        <dbReference type="ARBA" id="ARBA00006226"/>
    </source>
</evidence>
<dbReference type="InterPro" id="IPR051803">
    <property type="entry name" value="TA_system_RelE-like_toxin"/>
</dbReference>
<evidence type="ECO:0000256" key="2">
    <source>
        <dbReference type="ARBA" id="ARBA00022649"/>
    </source>
</evidence>
<dbReference type="Gene3D" id="3.30.2310.20">
    <property type="entry name" value="RelE-like"/>
    <property type="match status" value="1"/>
</dbReference>
<dbReference type="NCBIfam" id="TIGR02385">
    <property type="entry name" value="RelE_StbE"/>
    <property type="match status" value="1"/>
</dbReference>
<dbReference type="AlphaFoldDB" id="A0A918P9G8"/>
<comment type="caution">
    <text evidence="3">The sequence shown here is derived from an EMBL/GenBank/DDBJ whole genome shotgun (WGS) entry which is preliminary data.</text>
</comment>
<reference evidence="3" key="2">
    <citation type="submission" date="2020-09" db="EMBL/GenBank/DDBJ databases">
        <authorList>
            <person name="Sun Q."/>
            <person name="Kim S."/>
        </authorList>
    </citation>
    <scope>NUCLEOTIDE SEQUENCE</scope>
    <source>
        <strain evidence="3">KCTC 32255</strain>
    </source>
</reference>
<evidence type="ECO:0000313" key="4">
    <source>
        <dbReference type="Proteomes" id="UP000648075"/>
    </source>
</evidence>
<dbReference type="InterPro" id="IPR007712">
    <property type="entry name" value="RelE/ParE_toxin"/>
</dbReference>
<dbReference type="Pfam" id="PF05016">
    <property type="entry name" value="ParE_toxin"/>
    <property type="match status" value="1"/>
</dbReference>
<evidence type="ECO:0000313" key="3">
    <source>
        <dbReference type="EMBL" id="GGY92504.1"/>
    </source>
</evidence>
<dbReference type="Proteomes" id="UP000648075">
    <property type="component" value="Unassembled WGS sequence"/>
</dbReference>
<dbReference type="RefSeq" id="WP_189619420.1">
    <property type="nucleotide sequence ID" value="NZ_BMZA01000001.1"/>
</dbReference>
<name>A0A918P9G8_9SPHN</name>
<comment type="similarity">
    <text evidence="1">Belongs to the RelE toxin family.</text>
</comment>
<dbReference type="InterPro" id="IPR035093">
    <property type="entry name" value="RelE/ParE_toxin_dom_sf"/>
</dbReference>
<gene>
    <name evidence="3" type="ORF">GCM10011614_04130</name>
</gene>
<proteinExistence type="inferred from homology"/>
<dbReference type="SUPFAM" id="SSF143011">
    <property type="entry name" value="RelE-like"/>
    <property type="match status" value="1"/>
</dbReference>
<protein>
    <submittedName>
        <fullName evidence="3">Plasmid stabilization protein</fullName>
    </submittedName>
</protein>